<gene>
    <name evidence="6" type="ORF">SAMN04489717_0125</name>
</gene>
<dbReference type="GO" id="GO:0005737">
    <property type="term" value="C:cytoplasm"/>
    <property type="evidence" value="ECO:0007669"/>
    <property type="project" value="TreeGrafter"/>
</dbReference>
<evidence type="ECO:0000256" key="3">
    <source>
        <dbReference type="ARBA" id="ARBA00038502"/>
    </source>
</evidence>
<protein>
    <submittedName>
        <fullName evidence="6">Ribosomal-protein-alanine N-acetyltransferase</fullName>
    </submittedName>
</protein>
<dbReference type="RefSeq" id="WP_092649564.1">
    <property type="nucleotide sequence ID" value="NZ_LT629732.1"/>
</dbReference>
<keyword evidence="7" id="KW-1185">Reference proteome</keyword>
<dbReference type="PROSITE" id="PS51186">
    <property type="entry name" value="GNAT"/>
    <property type="match status" value="1"/>
</dbReference>
<organism evidence="6 7">
    <name type="scientific">Actinopolymorpha singaporensis</name>
    <dbReference type="NCBI Taxonomy" id="117157"/>
    <lineage>
        <taxon>Bacteria</taxon>
        <taxon>Bacillati</taxon>
        <taxon>Actinomycetota</taxon>
        <taxon>Actinomycetes</taxon>
        <taxon>Propionibacteriales</taxon>
        <taxon>Actinopolymorphaceae</taxon>
        <taxon>Actinopolymorpha</taxon>
    </lineage>
</organism>
<dbReference type="AlphaFoldDB" id="A0A1H1L574"/>
<evidence type="ECO:0000256" key="2">
    <source>
        <dbReference type="ARBA" id="ARBA00023315"/>
    </source>
</evidence>
<dbReference type="STRING" id="117157.SAMN04489717_0125"/>
<dbReference type="InterPro" id="IPR000182">
    <property type="entry name" value="GNAT_dom"/>
</dbReference>
<reference evidence="6 7" key="1">
    <citation type="submission" date="2016-10" db="EMBL/GenBank/DDBJ databases">
        <authorList>
            <person name="de Groot N.N."/>
        </authorList>
    </citation>
    <scope>NUCLEOTIDE SEQUENCE [LARGE SCALE GENOMIC DNA]</scope>
    <source>
        <strain evidence="6 7">DSM 22024</strain>
    </source>
</reference>
<keyword evidence="1 6" id="KW-0808">Transferase</keyword>
<dbReference type="GO" id="GO:0008999">
    <property type="term" value="F:protein-N-terminal-alanine acetyltransferase activity"/>
    <property type="evidence" value="ECO:0007669"/>
    <property type="project" value="TreeGrafter"/>
</dbReference>
<name>A0A1H1L574_9ACTN</name>
<dbReference type="Pfam" id="PF13302">
    <property type="entry name" value="Acetyltransf_3"/>
    <property type="match status" value="1"/>
</dbReference>
<evidence type="ECO:0000256" key="1">
    <source>
        <dbReference type="ARBA" id="ARBA00022679"/>
    </source>
</evidence>
<sequence>MTRTWPVRLSEGPVGLRPLRTRDARAWRDVRARNLSWLQPWEATPPAGVEPRPRTFRSMVRMLRAQARAGICLPFVVTYTEPPVPAGSPGRGTQVERLVGQLTVSGITLGSARWAQIGYWIDQSYAGRGIMPTAVALAADHCFFVLGLHRIEINIRPENAASLRVVEKLGFRKEGLRPRYLHIDGDWRDHLAFALNAEEVPEGLLNRWRRAQRSTPPEQRGSSEQHGSNAPPG</sequence>
<dbReference type="PANTHER" id="PTHR43792">
    <property type="entry name" value="GNAT FAMILY, PUTATIVE (AFU_ORTHOLOGUE AFUA_3G00765)-RELATED-RELATED"/>
    <property type="match status" value="1"/>
</dbReference>
<feature type="domain" description="N-acetyltransferase" evidence="5">
    <location>
        <begin position="14"/>
        <end position="198"/>
    </location>
</feature>
<dbReference type="Proteomes" id="UP000198983">
    <property type="component" value="Chromosome I"/>
</dbReference>
<dbReference type="InterPro" id="IPR051531">
    <property type="entry name" value="N-acetyltransferase"/>
</dbReference>
<evidence type="ECO:0000259" key="5">
    <source>
        <dbReference type="PROSITE" id="PS51186"/>
    </source>
</evidence>
<dbReference type="Gene3D" id="3.40.630.30">
    <property type="match status" value="1"/>
</dbReference>
<dbReference type="InterPro" id="IPR016181">
    <property type="entry name" value="Acyl_CoA_acyltransferase"/>
</dbReference>
<dbReference type="EMBL" id="LT629732">
    <property type="protein sequence ID" value="SDR69708.1"/>
    <property type="molecule type" value="Genomic_DNA"/>
</dbReference>
<proteinExistence type="inferred from homology"/>
<evidence type="ECO:0000313" key="7">
    <source>
        <dbReference type="Proteomes" id="UP000198983"/>
    </source>
</evidence>
<accession>A0A1H1L574</accession>
<dbReference type="SUPFAM" id="SSF55729">
    <property type="entry name" value="Acyl-CoA N-acyltransferases (Nat)"/>
    <property type="match status" value="1"/>
</dbReference>
<feature type="compositionally biased region" description="Polar residues" evidence="4">
    <location>
        <begin position="213"/>
        <end position="233"/>
    </location>
</feature>
<keyword evidence="2" id="KW-0012">Acyltransferase</keyword>
<evidence type="ECO:0000256" key="4">
    <source>
        <dbReference type="SAM" id="MobiDB-lite"/>
    </source>
</evidence>
<feature type="region of interest" description="Disordered" evidence="4">
    <location>
        <begin position="209"/>
        <end position="233"/>
    </location>
</feature>
<dbReference type="PANTHER" id="PTHR43792:SF8">
    <property type="entry name" value="[RIBOSOMAL PROTEIN US5]-ALANINE N-ACETYLTRANSFERASE"/>
    <property type="match status" value="1"/>
</dbReference>
<evidence type="ECO:0000313" key="6">
    <source>
        <dbReference type="EMBL" id="SDR69708.1"/>
    </source>
</evidence>
<dbReference type="OrthoDB" id="5242221at2"/>
<comment type="similarity">
    <text evidence="3">Belongs to the acetyltransferase family. RimJ subfamily.</text>
</comment>